<dbReference type="InterPro" id="IPR004199">
    <property type="entry name" value="B-gal_small/dom_5"/>
</dbReference>
<dbReference type="GO" id="GO:0030246">
    <property type="term" value="F:carbohydrate binding"/>
    <property type="evidence" value="ECO:0007669"/>
    <property type="project" value="InterPro"/>
</dbReference>
<dbReference type="InterPro" id="IPR011013">
    <property type="entry name" value="Gal_mutarotase_sf_dom"/>
</dbReference>
<comment type="catalytic activity">
    <reaction evidence="1">
        <text>Hydrolysis of terminal non-reducing beta-D-galactose residues in beta-D-galactosides.</text>
        <dbReference type="EC" id="3.2.1.23"/>
    </reaction>
</comment>
<dbReference type="PANTHER" id="PTHR46323">
    <property type="entry name" value="BETA-GALACTOSIDASE"/>
    <property type="match status" value="1"/>
</dbReference>
<evidence type="ECO:0000256" key="7">
    <source>
        <dbReference type="ARBA" id="ARBA00023295"/>
    </source>
</evidence>
<evidence type="ECO:0000313" key="9">
    <source>
        <dbReference type="EMBL" id="SHJ05592.1"/>
    </source>
</evidence>
<evidence type="ECO:0000256" key="2">
    <source>
        <dbReference type="ARBA" id="ARBA00001913"/>
    </source>
</evidence>
<dbReference type="PANTHER" id="PTHR46323:SF2">
    <property type="entry name" value="BETA-GALACTOSIDASE"/>
    <property type="match status" value="1"/>
</dbReference>
<dbReference type="EMBL" id="FQYU01000002">
    <property type="protein sequence ID" value="SHJ05592.1"/>
    <property type="molecule type" value="Genomic_DNA"/>
</dbReference>
<evidence type="ECO:0000256" key="6">
    <source>
        <dbReference type="ARBA" id="ARBA00022837"/>
    </source>
</evidence>
<keyword evidence="7" id="KW-0326">Glycosidase</keyword>
<proteinExistence type="predicted"/>
<dbReference type="EC" id="3.2.1.23" evidence="4"/>
<dbReference type="RefSeq" id="WP_244526774.1">
    <property type="nucleotide sequence ID" value="NZ_FQYU01000002.1"/>
</dbReference>
<dbReference type="GO" id="GO:0004565">
    <property type="term" value="F:beta-galactosidase activity"/>
    <property type="evidence" value="ECO:0007669"/>
    <property type="project" value="UniProtKB-EC"/>
</dbReference>
<dbReference type="Gene3D" id="2.70.98.10">
    <property type="match status" value="1"/>
</dbReference>
<evidence type="ECO:0000313" key="10">
    <source>
        <dbReference type="Proteomes" id="UP000184543"/>
    </source>
</evidence>
<dbReference type="InterPro" id="IPR014718">
    <property type="entry name" value="GH-type_carb-bd"/>
</dbReference>
<comment type="subunit">
    <text evidence="3">Monomer.</text>
</comment>
<evidence type="ECO:0000256" key="5">
    <source>
        <dbReference type="ARBA" id="ARBA00022801"/>
    </source>
</evidence>
<keyword evidence="6" id="KW-0106">Calcium</keyword>
<dbReference type="GO" id="GO:0005990">
    <property type="term" value="P:lactose catabolic process"/>
    <property type="evidence" value="ECO:0007669"/>
    <property type="project" value="TreeGrafter"/>
</dbReference>
<dbReference type="STRING" id="192903.SAMN04488513_102699"/>
<evidence type="ECO:0000259" key="8">
    <source>
        <dbReference type="Pfam" id="PF02929"/>
    </source>
</evidence>
<protein>
    <recommendedName>
        <fullName evidence="4">beta-galactosidase</fullName>
        <ecNumber evidence="4">3.2.1.23</ecNumber>
    </recommendedName>
</protein>
<reference evidence="10" key="1">
    <citation type="submission" date="2016-11" db="EMBL/GenBank/DDBJ databases">
        <authorList>
            <person name="Varghese N."/>
            <person name="Submissions S."/>
        </authorList>
    </citation>
    <scope>NUCLEOTIDE SEQUENCE [LARGE SCALE GENOMIC DNA]</scope>
    <source>
        <strain evidence="10">DSM 19858</strain>
    </source>
</reference>
<evidence type="ECO:0000256" key="4">
    <source>
        <dbReference type="ARBA" id="ARBA00012756"/>
    </source>
</evidence>
<comment type="cofactor">
    <cofactor evidence="2">
        <name>Ca(2+)</name>
        <dbReference type="ChEBI" id="CHEBI:29108"/>
    </cofactor>
</comment>
<evidence type="ECO:0000256" key="3">
    <source>
        <dbReference type="ARBA" id="ARBA00011245"/>
    </source>
</evidence>
<feature type="domain" description="Beta galactosidase small chain/" evidence="8">
    <location>
        <begin position="106"/>
        <end position="295"/>
    </location>
</feature>
<dbReference type="Proteomes" id="UP000184543">
    <property type="component" value="Unassembled WGS sequence"/>
</dbReference>
<dbReference type="InterPro" id="IPR050347">
    <property type="entry name" value="Bact_Beta-galactosidase"/>
</dbReference>
<keyword evidence="10" id="KW-1185">Reference proteome</keyword>
<organism evidence="9 10">
    <name type="scientific">Pseudozobellia thermophila</name>
    <dbReference type="NCBI Taxonomy" id="192903"/>
    <lineage>
        <taxon>Bacteria</taxon>
        <taxon>Pseudomonadati</taxon>
        <taxon>Bacteroidota</taxon>
        <taxon>Flavobacteriia</taxon>
        <taxon>Flavobacteriales</taxon>
        <taxon>Flavobacteriaceae</taxon>
        <taxon>Pseudozobellia</taxon>
    </lineage>
</organism>
<dbReference type="GO" id="GO:0009341">
    <property type="term" value="C:beta-galactosidase complex"/>
    <property type="evidence" value="ECO:0007669"/>
    <property type="project" value="InterPro"/>
</dbReference>
<sequence>MTAKWVRFEGPGGSAKTSIISSQNIELPNLKPGDKGSFVISPPDNWKSADALYLTARDPFDNEIFTWSYPVRTPKEVNKGFLSPKPKSPIKTETKAGSITVDANGRHYTFSGTTGLLTAVKKNGRVIPFNNGPIIFDHKDKIESLDVNTLEDRTEILTVFEATDKSPNWASYKEYSSDVVKWTVHANGLLDLHVEIKGKKIVTGFKGITFSFPESEVSGMKWLGDGPYRVWRNRMKGTRFQVWENDYNNTVTGESGFVYPEFKGFFSSLYWARVKGKNNKGFTVYCHSENTFLRMLTPQQPKEDPKHRVSVDFPEGDISFVKNIPAIGTKFQTGDKMGPQGNSENYLGNDDDPISIDLTFEF</sequence>
<dbReference type="AlphaFoldDB" id="A0A1M6G6M2"/>
<accession>A0A1M6G6M2</accession>
<dbReference type="Pfam" id="PF02929">
    <property type="entry name" value="Bgal_small_N"/>
    <property type="match status" value="1"/>
</dbReference>
<name>A0A1M6G6M2_9FLAO</name>
<keyword evidence="5" id="KW-0378">Hydrolase</keyword>
<dbReference type="SUPFAM" id="SSF74650">
    <property type="entry name" value="Galactose mutarotase-like"/>
    <property type="match status" value="1"/>
</dbReference>
<gene>
    <name evidence="9" type="ORF">SAMN04488513_102699</name>
</gene>
<evidence type="ECO:0000256" key="1">
    <source>
        <dbReference type="ARBA" id="ARBA00001412"/>
    </source>
</evidence>